<evidence type="ECO:0000313" key="2">
    <source>
        <dbReference type="EMBL" id="REG22506.1"/>
    </source>
</evidence>
<name>A0ABX9JMD9_9BACT</name>
<evidence type="ECO:0000256" key="1">
    <source>
        <dbReference type="SAM" id="MobiDB-lite"/>
    </source>
</evidence>
<dbReference type="RefSeq" id="WP_047857701.1">
    <property type="nucleotide sequence ID" value="NZ_CP011509.1"/>
</dbReference>
<accession>A0ABX9JMD9</accession>
<keyword evidence="3" id="KW-1185">Reference proteome</keyword>
<proteinExistence type="predicted"/>
<dbReference type="EMBL" id="QUMU01000019">
    <property type="protein sequence ID" value="REG22506.1"/>
    <property type="molecule type" value="Genomic_DNA"/>
</dbReference>
<gene>
    <name evidence="2" type="ORF">ATI61_11936</name>
</gene>
<evidence type="ECO:0000313" key="3">
    <source>
        <dbReference type="Proteomes" id="UP000256345"/>
    </source>
</evidence>
<dbReference type="Proteomes" id="UP000256345">
    <property type="component" value="Unassembled WGS sequence"/>
</dbReference>
<reference evidence="2 3" key="1">
    <citation type="submission" date="2018-08" db="EMBL/GenBank/DDBJ databases">
        <title>Genomic Encyclopedia of Archaeal and Bacterial Type Strains, Phase II (KMG-II): from individual species to whole genera.</title>
        <authorList>
            <person name="Goeker M."/>
        </authorList>
    </citation>
    <scope>NUCLEOTIDE SEQUENCE [LARGE SCALE GENOMIC DNA]</scope>
    <source>
        <strain evidence="2 3">DSM 2261</strain>
    </source>
</reference>
<protein>
    <recommendedName>
        <fullName evidence="4">Lipoprotein</fullName>
    </recommendedName>
</protein>
<evidence type="ECO:0008006" key="4">
    <source>
        <dbReference type="Google" id="ProtNLM"/>
    </source>
</evidence>
<sequence>MRALVMASVVLWLSACDEGRAPPEPPGGGGETPAEPGPVVPAEVSWNGISPPVRPTPPLPPLVGSADVTYVPEGARGMSEVTAVEVRLRVSGIVGSASVDAELLAPGPAAYERHTRKVEAVPTEQRELVFSMPVAGTNIPIHGLSGSWEARFFVDGVPLTTATFTLDR</sequence>
<dbReference type="PROSITE" id="PS51257">
    <property type="entry name" value="PROKAR_LIPOPROTEIN"/>
    <property type="match status" value="1"/>
</dbReference>
<comment type="caution">
    <text evidence="2">The sequence shown here is derived from an EMBL/GenBank/DDBJ whole genome shotgun (WGS) entry which is preliminary data.</text>
</comment>
<organism evidence="2 3">
    <name type="scientific">Archangium gephyra</name>
    <dbReference type="NCBI Taxonomy" id="48"/>
    <lineage>
        <taxon>Bacteria</taxon>
        <taxon>Pseudomonadati</taxon>
        <taxon>Myxococcota</taxon>
        <taxon>Myxococcia</taxon>
        <taxon>Myxococcales</taxon>
        <taxon>Cystobacterineae</taxon>
        <taxon>Archangiaceae</taxon>
        <taxon>Archangium</taxon>
    </lineage>
</organism>
<feature type="region of interest" description="Disordered" evidence="1">
    <location>
        <begin position="20"/>
        <end position="60"/>
    </location>
</feature>